<dbReference type="InterPro" id="IPR011251">
    <property type="entry name" value="Luciferase-like_dom"/>
</dbReference>
<evidence type="ECO:0000256" key="1">
    <source>
        <dbReference type="ARBA" id="ARBA00022630"/>
    </source>
</evidence>
<evidence type="ECO:0000256" key="4">
    <source>
        <dbReference type="ARBA" id="ARBA00023033"/>
    </source>
</evidence>
<dbReference type="InterPro" id="IPR036661">
    <property type="entry name" value="Luciferase-like_sf"/>
</dbReference>
<dbReference type="PANTHER" id="PTHR42847">
    <property type="entry name" value="ALKANESULFONATE MONOOXYGENASE"/>
    <property type="match status" value="1"/>
</dbReference>
<dbReference type="InterPro" id="IPR050172">
    <property type="entry name" value="SsuD_RutA_monooxygenase"/>
</dbReference>
<evidence type="ECO:0000259" key="5">
    <source>
        <dbReference type="Pfam" id="PF00296"/>
    </source>
</evidence>
<organism evidence="6 7">
    <name type="scientific">Halioxenophilus aromaticivorans</name>
    <dbReference type="NCBI Taxonomy" id="1306992"/>
    <lineage>
        <taxon>Bacteria</taxon>
        <taxon>Pseudomonadati</taxon>
        <taxon>Pseudomonadota</taxon>
        <taxon>Gammaproteobacteria</taxon>
        <taxon>Alteromonadales</taxon>
        <taxon>Alteromonadaceae</taxon>
        <taxon>Halioxenophilus</taxon>
    </lineage>
</organism>
<evidence type="ECO:0000256" key="2">
    <source>
        <dbReference type="ARBA" id="ARBA00022643"/>
    </source>
</evidence>
<evidence type="ECO:0000313" key="6">
    <source>
        <dbReference type="EMBL" id="GAA4952992.1"/>
    </source>
</evidence>
<keyword evidence="3" id="KW-0560">Oxidoreductase</keyword>
<dbReference type="Proteomes" id="UP001409585">
    <property type="component" value="Unassembled WGS sequence"/>
</dbReference>
<accession>A0AAV3U6V1</accession>
<keyword evidence="2" id="KW-0288">FMN</keyword>
<dbReference type="PANTHER" id="PTHR42847:SF4">
    <property type="entry name" value="ALKANESULFONATE MONOOXYGENASE-RELATED"/>
    <property type="match status" value="1"/>
</dbReference>
<dbReference type="Gene3D" id="3.20.20.30">
    <property type="entry name" value="Luciferase-like domain"/>
    <property type="match status" value="1"/>
</dbReference>
<dbReference type="EMBL" id="BAABLX010000029">
    <property type="protein sequence ID" value="GAA4952992.1"/>
    <property type="molecule type" value="Genomic_DNA"/>
</dbReference>
<gene>
    <name evidence="6" type="ORF">GCM10025791_37360</name>
</gene>
<keyword evidence="4" id="KW-0503">Monooxygenase</keyword>
<protein>
    <submittedName>
        <fullName evidence="6">LLM class flavin-dependent oxidoreductase</fullName>
    </submittedName>
</protein>
<dbReference type="RefSeq" id="WP_345426030.1">
    <property type="nucleotide sequence ID" value="NZ_AP031496.1"/>
</dbReference>
<evidence type="ECO:0000256" key="3">
    <source>
        <dbReference type="ARBA" id="ARBA00023002"/>
    </source>
</evidence>
<sequence length="352" mass="39082">MKTTQKKKFGVFLPIANGGWIVSKNTPLLDGSYQQNKQAAVLADEIGMDMIMSMAKWRGYGGETNHWGSSMESMTMMAGIAEATQHAKIIATVHTSLMNPGAVAKMVTTLDQISGGRAGLNIVSGSFRDELNQMNAWSDEIDHDERYVYTQEWTTLVHRLWSQERVDFAGKYFKFEDCVSEPKPAKKPFTVCAGQSERGLRFSVRNTDACFVGGKDDAETLKITRLARKIAEEYDEPVSCFCMATLVIDETDAAAQAKAESYRAGKDQGAVEGMMRSYGIDPALKDNAMVVRAQGAFMAREFVGSPETVKNQLIEMIDNTEMDGVMLNFDDYQSGLTYFGNEILPALRAYYE</sequence>
<name>A0AAV3U6V1_9ALTE</name>
<dbReference type="GO" id="GO:0046306">
    <property type="term" value="P:alkanesulfonate catabolic process"/>
    <property type="evidence" value="ECO:0007669"/>
    <property type="project" value="TreeGrafter"/>
</dbReference>
<keyword evidence="1" id="KW-0285">Flavoprotein</keyword>
<feature type="domain" description="Luciferase-like" evidence="5">
    <location>
        <begin position="8"/>
        <end position="316"/>
    </location>
</feature>
<proteinExistence type="predicted"/>
<comment type="caution">
    <text evidence="6">The sequence shown here is derived from an EMBL/GenBank/DDBJ whole genome shotgun (WGS) entry which is preliminary data.</text>
</comment>
<dbReference type="Pfam" id="PF00296">
    <property type="entry name" value="Bac_luciferase"/>
    <property type="match status" value="1"/>
</dbReference>
<evidence type="ECO:0000313" key="7">
    <source>
        <dbReference type="Proteomes" id="UP001409585"/>
    </source>
</evidence>
<dbReference type="AlphaFoldDB" id="A0AAV3U6V1"/>
<keyword evidence="7" id="KW-1185">Reference proteome</keyword>
<reference evidence="7" key="1">
    <citation type="journal article" date="2019" name="Int. J. Syst. Evol. Microbiol.">
        <title>The Global Catalogue of Microorganisms (GCM) 10K type strain sequencing project: providing services to taxonomists for standard genome sequencing and annotation.</title>
        <authorList>
            <consortium name="The Broad Institute Genomics Platform"/>
            <consortium name="The Broad Institute Genome Sequencing Center for Infectious Disease"/>
            <person name="Wu L."/>
            <person name="Ma J."/>
        </authorList>
    </citation>
    <scope>NUCLEOTIDE SEQUENCE [LARGE SCALE GENOMIC DNA]</scope>
    <source>
        <strain evidence="7">JCM 19134</strain>
    </source>
</reference>
<dbReference type="GO" id="GO:0008726">
    <property type="term" value="F:alkanesulfonate monooxygenase activity"/>
    <property type="evidence" value="ECO:0007669"/>
    <property type="project" value="TreeGrafter"/>
</dbReference>
<dbReference type="SUPFAM" id="SSF51679">
    <property type="entry name" value="Bacterial luciferase-like"/>
    <property type="match status" value="1"/>
</dbReference>